<dbReference type="InterPro" id="IPR001394">
    <property type="entry name" value="Peptidase_C19_UCH"/>
</dbReference>
<dbReference type="Gene3D" id="3.90.70.10">
    <property type="entry name" value="Cysteine proteinases"/>
    <property type="match status" value="2"/>
</dbReference>
<dbReference type="GO" id="GO:0006508">
    <property type="term" value="P:proteolysis"/>
    <property type="evidence" value="ECO:0007669"/>
    <property type="project" value="UniProtKB-KW"/>
</dbReference>
<feature type="region of interest" description="Disordered" evidence="8">
    <location>
        <begin position="156"/>
        <end position="240"/>
    </location>
</feature>
<dbReference type="CDD" id="cd02674">
    <property type="entry name" value="Peptidase_C19R"/>
    <property type="match status" value="1"/>
</dbReference>
<evidence type="ECO:0000256" key="5">
    <source>
        <dbReference type="ARBA" id="ARBA00022786"/>
    </source>
</evidence>
<feature type="compositionally biased region" description="Low complexity" evidence="8">
    <location>
        <begin position="1443"/>
        <end position="1455"/>
    </location>
</feature>
<dbReference type="Pfam" id="PF06337">
    <property type="entry name" value="DUSP"/>
    <property type="match status" value="1"/>
</dbReference>
<feature type="compositionally biased region" description="Low complexity" evidence="8">
    <location>
        <begin position="1095"/>
        <end position="1115"/>
    </location>
</feature>
<dbReference type="PROSITE" id="PS50235">
    <property type="entry name" value="USP_3"/>
    <property type="match status" value="1"/>
</dbReference>
<dbReference type="InterPro" id="IPR028889">
    <property type="entry name" value="USP"/>
</dbReference>
<comment type="similarity">
    <text evidence="2">Belongs to the peptidase C19 family.</text>
</comment>
<dbReference type="InterPro" id="IPR018200">
    <property type="entry name" value="USP_CS"/>
</dbReference>
<keyword evidence="5" id="KW-0833">Ubl conjugation pathway</keyword>
<feature type="domain" description="USP" evidence="9">
    <location>
        <begin position="596"/>
        <end position="1400"/>
    </location>
</feature>
<accession>A0A3N2PMX9</accession>
<dbReference type="EMBL" id="ML119060">
    <property type="protein sequence ID" value="ROT35882.1"/>
    <property type="molecule type" value="Genomic_DNA"/>
</dbReference>
<dbReference type="OrthoDB" id="952271at2759"/>
<protein>
    <recommendedName>
        <fullName evidence="3">ubiquitinyl hydrolase 1</fullName>
        <ecNumber evidence="3">3.4.19.12</ecNumber>
    </recommendedName>
</protein>
<dbReference type="InterPro" id="IPR006615">
    <property type="entry name" value="Pept_C19_DUSP"/>
</dbReference>
<sequence>LSTTLAAPSYIIRELHRQLTVTTSSSKKRRISPRHAYPAESPSASSPDRALPSCEADDEPALSFTESRSFPDIDSHPASSLPPRLQTTQYISHISAEYAESTASTPTGVAELYIDSDRGGDLSGPETGTVLSVSDRYPARSQSPLNIPRHVIMTGDADLPQRSSSPLKRRASSMEPGHDTVMNGTEKPSFSASNLNPDGRTNAEEEVAVSPAQRTHYPRAMSVDLPEPTTAASRDRTTEPPPLAEQIKTIQTLLQTFSECLPKVGDVAYAVSKSWVNRALAFGGDPKYARKEFLGQPLGPVDNSDIVQSILSLEDGLQFVQLKPGVGMEDLELFPEDAWILLIEWYGLKEGQAPIKRYAVNTAPDAASPDNIVFELNPPVFTVHRLWSSTNDIPLETQLQDTLPAVLVRSVTTPYNEFFKDLKRKTRIPMQRKMRVFSIMPQPRPAASDPVPSSALTPPDSPDPEQNLAPELWNRLLVDVSTYLGVEASRRCKIEAVDHTGNQNYNGKSPLSLFALTQDQILVLDEEVEKGDFVSTYFKKRGNSKAIASRASGTSLLPQSRDAHSGRSSPAASIRSGPVTRGRAQHKRPGRSTGAVGLQNLGNTCYMNSALQCVRSVEELTKYFLTAEYEEELNTDNPLGYHGQVAITYGRLLKEIYRESKSSVTPREFKSTIGRCRSTFSGWGQQDSQEFLGFLLDGLQEDLSRIKKKPYIEKPDSTDDMIGNEAAIREMAEKVWDITRKRDDSVIADLFTGMYKSTLKCPVCHKVSITFDPFNNLTLPLPIEELWSRTVKFYPLNDRPVQLDIELPKHSSMERLRTAVSEKTVVPIDRLLGGEEFKDRFFKIYEDHEDVCDVIQPNDIATFHEVEAVPTNWPRKPPGRRSMLDIDEEPFADPRAERMAVPVFHRRKTPTAMRFNREDVTCPPHFIVLTRDEAYSEDAIRRKILEKTATFSTSLMFADDSTTDTDTAMVTQSDADSSGDSKIMVHSVEGEDDMVEVSMPKACGRPASEKLPRQYNAQRPKWVSRKHHLPAQLQNLFELSFLQDRSGDPLPSGWHCFDDKREFPRLSTRAPADSPSEQDANSPGAWTNGADSDNESNSDQQSPATASAATVSAQTRMNDESSDDGDVPIKPHFRNQRPAQRIAGGRKKARHHRMQGGKKGGVKHRNKEWKAKMEQAQPVDVPPQPSPLDDVPGPLVRLHEGIVVDWSQEAWDAVFGGGDDQGSATFFQLEQVRDPVLEQRRKKRQARSNKGITLDECLDEFEKAEILSEQDMWYCPRCKEHRRASKKFDLWKTPDILVVHLKRFSSSGYRRDKLDVMVDFPIQDLDLRNRVLYQEDGKEEIYDLFAVDEHFGGLGGGHYTAWAKNFIDGRWYHFNDSSVSPGQAESSVTKAAYLLFYRRRSDGPLGGPRFRQICDKFDNPTEDDDDEAEQEMADAGEGRRLGDGSSPLGSSRPGLAAGAIHPEAGRGSARSATVTRGDDEDELLSFEGSSSTNVGSDVMQTSIEGDRHTGGGFQPTQGWSFQSLDASHPPSLGLEDYASDDAQADSDGPDLPSQGSEVPFLQDRYAPSPSCGSDMGDQPPPPPDVNAQIGLADIQATAWDRNADDRVIAVPPADDDAASTEAAEIHLTDDDQQPSMPHAEKH</sequence>
<feature type="region of interest" description="Disordered" evidence="8">
    <location>
        <begin position="439"/>
        <end position="468"/>
    </location>
</feature>
<dbReference type="InterPro" id="IPR050185">
    <property type="entry name" value="Ub_carboxyl-term_hydrolase"/>
</dbReference>
<feature type="region of interest" description="Disordered" evidence="8">
    <location>
        <begin position="549"/>
        <end position="595"/>
    </location>
</feature>
<name>A0A3N2PMX9_SODAK</name>
<evidence type="ECO:0000256" key="8">
    <source>
        <dbReference type="SAM" id="MobiDB-lite"/>
    </source>
</evidence>
<evidence type="ECO:0000256" key="3">
    <source>
        <dbReference type="ARBA" id="ARBA00012759"/>
    </source>
</evidence>
<keyword evidence="12" id="KW-1185">Reference proteome</keyword>
<dbReference type="InterPro" id="IPR035927">
    <property type="entry name" value="DUSP-like_sf"/>
</dbReference>
<evidence type="ECO:0000313" key="12">
    <source>
        <dbReference type="Proteomes" id="UP000272025"/>
    </source>
</evidence>
<dbReference type="RefSeq" id="XP_028463688.1">
    <property type="nucleotide sequence ID" value="XM_028608379.1"/>
</dbReference>
<evidence type="ECO:0000256" key="7">
    <source>
        <dbReference type="ARBA" id="ARBA00022807"/>
    </source>
</evidence>
<feature type="region of interest" description="Disordered" evidence="8">
    <location>
        <begin position="1407"/>
        <end position="1585"/>
    </location>
</feature>
<feature type="region of interest" description="Disordered" evidence="8">
    <location>
        <begin position="1066"/>
        <end position="1164"/>
    </location>
</feature>
<dbReference type="SUPFAM" id="SSF143791">
    <property type="entry name" value="DUSP-like"/>
    <property type="match status" value="1"/>
</dbReference>
<feature type="compositionally biased region" description="Low complexity" evidence="8">
    <location>
        <begin position="36"/>
        <end position="47"/>
    </location>
</feature>
<dbReference type="SUPFAM" id="SSF54001">
    <property type="entry name" value="Cysteine proteinases"/>
    <property type="match status" value="1"/>
</dbReference>
<keyword evidence="4" id="KW-0645">Protease</keyword>
<keyword evidence="6" id="KW-0378">Hydrolase</keyword>
<proteinExistence type="inferred from homology"/>
<feature type="domain" description="DUSP" evidence="10">
    <location>
        <begin position="241"/>
        <end position="360"/>
    </location>
</feature>
<dbReference type="Pfam" id="PF00443">
    <property type="entry name" value="UCH"/>
    <property type="match status" value="1"/>
</dbReference>
<dbReference type="GO" id="GO:0004843">
    <property type="term" value="F:cysteine-type deubiquitinase activity"/>
    <property type="evidence" value="ECO:0007669"/>
    <property type="project" value="UniProtKB-EC"/>
</dbReference>
<evidence type="ECO:0000256" key="1">
    <source>
        <dbReference type="ARBA" id="ARBA00000707"/>
    </source>
</evidence>
<evidence type="ECO:0000259" key="9">
    <source>
        <dbReference type="PROSITE" id="PS50235"/>
    </source>
</evidence>
<dbReference type="PANTHER" id="PTHR21646:SF24">
    <property type="entry name" value="UBIQUITIN CARBOXYL-TERMINAL HYDROLASE"/>
    <property type="match status" value="1"/>
</dbReference>
<comment type="catalytic activity">
    <reaction evidence="1">
        <text>Thiol-dependent hydrolysis of ester, thioester, amide, peptide and isopeptide bonds formed by the C-terminal Gly of ubiquitin (a 76-residue protein attached to proteins as an intracellular targeting signal).</text>
        <dbReference type="EC" id="3.4.19.12"/>
    </reaction>
</comment>
<feature type="compositionally biased region" description="Acidic residues" evidence="8">
    <location>
        <begin position="1537"/>
        <end position="1548"/>
    </location>
</feature>
<dbReference type="Proteomes" id="UP000272025">
    <property type="component" value="Unassembled WGS sequence"/>
</dbReference>
<reference evidence="11 12" key="1">
    <citation type="journal article" date="2018" name="Mol. Ecol.">
        <title>The obligate alkalophilic soda-lake fungus Sodiomyces alkalinus has shifted to a protein diet.</title>
        <authorList>
            <person name="Grum-Grzhimaylo A.A."/>
            <person name="Falkoski D.L."/>
            <person name="van den Heuvel J."/>
            <person name="Valero-Jimenez C.A."/>
            <person name="Min B."/>
            <person name="Choi I.G."/>
            <person name="Lipzen A."/>
            <person name="Daum C.G."/>
            <person name="Aanen D.K."/>
            <person name="Tsang A."/>
            <person name="Henrissat B."/>
            <person name="Bilanenko E.N."/>
            <person name="de Vries R.P."/>
            <person name="van Kan J.A.L."/>
            <person name="Grigoriev I.V."/>
            <person name="Debets A.J.M."/>
        </authorList>
    </citation>
    <scope>NUCLEOTIDE SEQUENCE [LARGE SCALE GENOMIC DNA]</scope>
    <source>
        <strain evidence="11 12">F11</strain>
    </source>
</reference>
<feature type="non-terminal residue" evidence="11">
    <location>
        <position position="1"/>
    </location>
</feature>
<dbReference type="GeneID" id="39576857"/>
<feature type="compositionally biased region" description="Polar residues" evidence="8">
    <location>
        <begin position="182"/>
        <end position="196"/>
    </location>
</feature>
<evidence type="ECO:0000256" key="2">
    <source>
        <dbReference type="ARBA" id="ARBA00009085"/>
    </source>
</evidence>
<dbReference type="PANTHER" id="PTHR21646">
    <property type="entry name" value="UBIQUITIN CARBOXYL-TERMINAL HYDROLASE"/>
    <property type="match status" value="1"/>
</dbReference>
<dbReference type="Gene3D" id="3.30.2230.10">
    <property type="entry name" value="DUSP-like"/>
    <property type="match status" value="1"/>
</dbReference>
<evidence type="ECO:0000256" key="4">
    <source>
        <dbReference type="ARBA" id="ARBA00022670"/>
    </source>
</evidence>
<feature type="compositionally biased region" description="Polar residues" evidence="8">
    <location>
        <begin position="1514"/>
        <end position="1525"/>
    </location>
</feature>
<dbReference type="GO" id="GO:0016579">
    <property type="term" value="P:protein deubiquitination"/>
    <property type="evidence" value="ECO:0007669"/>
    <property type="project" value="InterPro"/>
</dbReference>
<dbReference type="STRING" id="1314773.A0A3N2PMX9"/>
<dbReference type="EC" id="3.4.19.12" evidence="3"/>
<evidence type="ECO:0000259" key="10">
    <source>
        <dbReference type="PROSITE" id="PS51283"/>
    </source>
</evidence>
<dbReference type="InterPro" id="IPR038765">
    <property type="entry name" value="Papain-like_cys_pep_sf"/>
</dbReference>
<feature type="compositionally biased region" description="Polar residues" evidence="8">
    <location>
        <begin position="1075"/>
        <end position="1085"/>
    </location>
</feature>
<feature type="compositionally biased region" description="Acidic residues" evidence="8">
    <location>
        <begin position="1420"/>
        <end position="1434"/>
    </location>
</feature>
<feature type="compositionally biased region" description="Polar residues" evidence="8">
    <location>
        <begin position="1487"/>
        <end position="1503"/>
    </location>
</feature>
<evidence type="ECO:0000313" key="11">
    <source>
        <dbReference type="EMBL" id="ROT35882.1"/>
    </source>
</evidence>
<keyword evidence="7" id="KW-0788">Thiol protease</keyword>
<gene>
    <name evidence="11" type="ORF">SODALDRAFT_283051</name>
</gene>
<dbReference type="PROSITE" id="PS00972">
    <property type="entry name" value="USP_1"/>
    <property type="match status" value="1"/>
</dbReference>
<evidence type="ECO:0000256" key="6">
    <source>
        <dbReference type="ARBA" id="ARBA00022801"/>
    </source>
</evidence>
<organism evidence="11 12">
    <name type="scientific">Sodiomyces alkalinus (strain CBS 110278 / VKM F-3762 / F11)</name>
    <name type="common">Alkaliphilic filamentous fungus</name>
    <dbReference type="NCBI Taxonomy" id="1314773"/>
    <lineage>
        <taxon>Eukaryota</taxon>
        <taxon>Fungi</taxon>
        <taxon>Dikarya</taxon>
        <taxon>Ascomycota</taxon>
        <taxon>Pezizomycotina</taxon>
        <taxon>Sordariomycetes</taxon>
        <taxon>Hypocreomycetidae</taxon>
        <taxon>Glomerellales</taxon>
        <taxon>Plectosphaerellaceae</taxon>
        <taxon>Sodiomyces</taxon>
    </lineage>
</organism>
<feature type="region of interest" description="Disordered" evidence="8">
    <location>
        <begin position="22"/>
        <end position="84"/>
    </location>
</feature>
<feature type="compositionally biased region" description="Basic residues" evidence="8">
    <location>
        <begin position="1144"/>
        <end position="1164"/>
    </location>
</feature>
<dbReference type="PROSITE" id="PS00973">
    <property type="entry name" value="USP_2"/>
    <property type="match status" value="1"/>
</dbReference>
<dbReference type="PROSITE" id="PS51283">
    <property type="entry name" value="DUSP"/>
    <property type="match status" value="1"/>
</dbReference>